<reference evidence="1 2" key="1">
    <citation type="submission" date="2017-06" db="EMBL/GenBank/DDBJ databases">
        <authorList>
            <person name="Kim H.J."/>
            <person name="Triplett B.A."/>
        </authorList>
    </citation>
    <scope>NUCLEOTIDE SEQUENCE [LARGE SCALE GENOMIC DNA]</scope>
    <source>
        <strain evidence="1 2">DSM 44272</strain>
    </source>
</reference>
<proteinExistence type="predicted"/>
<dbReference type="AlphaFoldDB" id="A0A239A8X6"/>
<protein>
    <submittedName>
        <fullName evidence="1">Uncharacterized protein</fullName>
    </submittedName>
</protein>
<sequence length="103" mass="10722">MAGSAGRGVVRGAVRLAAAAGVALSPAGAVLRYCRISRLSRVGRRERPVVRYQHPAPGGLLRADVMKLGNIPAAGGWRFLGRVQGRTNRHLGVAAPATDTGSR</sequence>
<accession>A0A239A8X6</accession>
<dbReference type="RefSeq" id="WP_089338807.1">
    <property type="nucleotide sequence ID" value="NZ_FZNO01000039.1"/>
</dbReference>
<evidence type="ECO:0000313" key="2">
    <source>
        <dbReference type="Proteomes" id="UP000198403"/>
    </source>
</evidence>
<keyword evidence="2" id="KW-1185">Reference proteome</keyword>
<organism evidence="1 2">
    <name type="scientific">Blastococcus mobilis</name>
    <dbReference type="NCBI Taxonomy" id="1938746"/>
    <lineage>
        <taxon>Bacteria</taxon>
        <taxon>Bacillati</taxon>
        <taxon>Actinomycetota</taxon>
        <taxon>Actinomycetes</taxon>
        <taxon>Geodermatophilales</taxon>
        <taxon>Geodermatophilaceae</taxon>
        <taxon>Blastococcus</taxon>
    </lineage>
</organism>
<dbReference type="Proteomes" id="UP000198403">
    <property type="component" value="Unassembled WGS sequence"/>
</dbReference>
<name>A0A239A8X6_9ACTN</name>
<gene>
    <name evidence="1" type="ORF">SAMN06272737_13922</name>
</gene>
<dbReference type="OrthoDB" id="568335at2"/>
<evidence type="ECO:0000313" key="1">
    <source>
        <dbReference type="EMBL" id="SNR91882.1"/>
    </source>
</evidence>
<dbReference type="EMBL" id="FZNO01000039">
    <property type="protein sequence ID" value="SNR91882.1"/>
    <property type="molecule type" value="Genomic_DNA"/>
</dbReference>